<evidence type="ECO:0000313" key="6">
    <source>
        <dbReference type="EMBL" id="JAV03449.1"/>
    </source>
</evidence>
<dbReference type="InterPro" id="IPR008494">
    <property type="entry name" value="DUF776"/>
</dbReference>
<dbReference type="AlphaFoldDB" id="A0A1L8DAG6"/>
<dbReference type="PANTHER" id="PTHR31383">
    <property type="entry name" value="OXIDATIVE STRESS-RESPONSE SERINE-RICH PROTEIN 1"/>
    <property type="match status" value="1"/>
</dbReference>
<dbReference type="PANTHER" id="PTHR31383:SF2">
    <property type="entry name" value="OXIDATIVE STRESS-RESPONSIVE SERINE-RICH PROTEIN 1"/>
    <property type="match status" value="1"/>
</dbReference>
<protein>
    <recommendedName>
        <fullName evidence="1">Oxidative stress-responsive serine-rich protein 1</fullName>
    </recommendedName>
    <alternativeName>
        <fullName evidence="4">Oxidative stress-responsive protein 1</fullName>
    </alternativeName>
    <alternativeName>
        <fullName evidence="3">Peroxide-inducible transcript 1 protein</fullName>
    </alternativeName>
</protein>
<evidence type="ECO:0000256" key="4">
    <source>
        <dbReference type="ARBA" id="ARBA00031405"/>
    </source>
</evidence>
<dbReference type="GO" id="GO:0070301">
    <property type="term" value="P:cellular response to hydrogen peroxide"/>
    <property type="evidence" value="ECO:0007669"/>
    <property type="project" value="TreeGrafter"/>
</dbReference>
<evidence type="ECO:0000256" key="3">
    <source>
        <dbReference type="ARBA" id="ARBA00029721"/>
    </source>
</evidence>
<organism evidence="6">
    <name type="scientific">Nyssomyia neivai</name>
    <dbReference type="NCBI Taxonomy" id="330878"/>
    <lineage>
        <taxon>Eukaryota</taxon>
        <taxon>Metazoa</taxon>
        <taxon>Ecdysozoa</taxon>
        <taxon>Arthropoda</taxon>
        <taxon>Hexapoda</taxon>
        <taxon>Insecta</taxon>
        <taxon>Pterygota</taxon>
        <taxon>Neoptera</taxon>
        <taxon>Endopterygota</taxon>
        <taxon>Diptera</taxon>
        <taxon>Nematocera</taxon>
        <taxon>Psychodoidea</taxon>
        <taxon>Psychodidae</taxon>
        <taxon>Nyssomyia</taxon>
    </lineage>
</organism>
<sequence>MAQLEDQNLPDSLKKLEIANLNSGRRVSENPFFVHPDTGASEGTTLSDQLFGSRCNRCTTECASSSRHKNEIEHTIIHKKPFKRYTRKQILREPILKKISRCIHERNMPTKSLKNTPDTDVDAQKAEDKCFDLSRLLPDSMFLAQEKEPTMKLDLRQHKRRASSESPSEDDDRQQDTSELTTQSSSCVLRLPPNRSSCSQQARIHVVTATCDVTIDELASYFETFVHIPKKMSSMAEMMYT</sequence>
<keyword evidence="2" id="KW-0597">Phosphoprotein</keyword>
<evidence type="ECO:0000256" key="1">
    <source>
        <dbReference type="ARBA" id="ARBA00015005"/>
    </source>
</evidence>
<proteinExistence type="predicted"/>
<feature type="region of interest" description="Disordered" evidence="5">
    <location>
        <begin position="148"/>
        <end position="185"/>
    </location>
</feature>
<evidence type="ECO:0000256" key="5">
    <source>
        <dbReference type="SAM" id="MobiDB-lite"/>
    </source>
</evidence>
<accession>A0A1L8DAG6</accession>
<evidence type="ECO:0000256" key="2">
    <source>
        <dbReference type="ARBA" id="ARBA00022553"/>
    </source>
</evidence>
<name>A0A1L8DAG6_9DIPT</name>
<reference evidence="6" key="1">
    <citation type="submission" date="2016-12" db="EMBL/GenBank/DDBJ databases">
        <title>An insight into the sialome and mialome of the sand fly, Nyssomyia neivai.</title>
        <authorList>
            <person name="Sebastian V."/>
            <person name="Goulart T.M."/>
            <person name="Oliveira W."/>
            <person name="Calvo E."/>
            <person name="Oliveira L.F."/>
            <person name="Pinto M.C."/>
            <person name="Rosselino A.M."/>
            <person name="Ribeiro J.M."/>
        </authorList>
    </citation>
    <scope>NUCLEOTIDE SEQUENCE</scope>
</reference>
<dbReference type="EMBL" id="GFDF01010635">
    <property type="protein sequence ID" value="JAV03449.1"/>
    <property type="molecule type" value="Transcribed_RNA"/>
</dbReference>